<sequence>MGKQVGQENTPAPWLVVRGGRLPLSVRLDRRVPWVLLVGLLATLAVMVVNMGVGEYPIPPVDVLKTVLHLPTGNSDHSFIVNTLRLPRMLVAALVGVALGLAGAILQALTRNPLASPGILGINAGAGLAAVSLIVLFDRVSASLLPLAAFGGAFLVALAIYGLAWRAGDSPTRLILIGIGLTAVAQALTTLMITFGDINNVQRALVWLTGSVYGRTWDEFWALLPWLVLLGPVALLLARDLDALSLGDEVARSLGSPVDLQRGILLGVVVGLAGAAVATAGTIGFVGLMAPHIARRLVGPGHLGLLPTAGLTGAFLVVTADLVGRTLLAPTELPCGLVTAAIGAPFFLYLLWRQRS</sequence>
<feature type="transmembrane region" description="Helical" evidence="8">
    <location>
        <begin position="115"/>
        <end position="137"/>
    </location>
</feature>
<dbReference type="GO" id="GO:0005886">
    <property type="term" value="C:plasma membrane"/>
    <property type="evidence" value="ECO:0007669"/>
    <property type="project" value="UniProtKB-SubCell"/>
</dbReference>
<evidence type="ECO:0000256" key="6">
    <source>
        <dbReference type="ARBA" id="ARBA00022989"/>
    </source>
</evidence>
<keyword evidence="5 8" id="KW-0812">Transmembrane</keyword>
<gene>
    <name evidence="9" type="ORF">FKZ61_10320</name>
</gene>
<reference evidence="9 10" key="1">
    <citation type="submission" date="2019-06" db="EMBL/GenBank/DDBJ databases">
        <title>Genome sequence of Litorilinea aerophila BAA-2444.</title>
        <authorList>
            <person name="Maclea K.S."/>
            <person name="Maurais E.G."/>
            <person name="Iannazzi L.C."/>
        </authorList>
    </citation>
    <scope>NUCLEOTIDE SEQUENCE [LARGE SCALE GENOMIC DNA]</scope>
    <source>
        <strain evidence="9 10">ATCC BAA-2444</strain>
    </source>
</reference>
<keyword evidence="7 8" id="KW-0472">Membrane</keyword>
<dbReference type="GO" id="GO:0033214">
    <property type="term" value="P:siderophore-iron import into cell"/>
    <property type="evidence" value="ECO:0007669"/>
    <property type="project" value="TreeGrafter"/>
</dbReference>
<dbReference type="Gene3D" id="1.10.3470.10">
    <property type="entry name" value="ABC transporter involved in vitamin B12 uptake, BtuC"/>
    <property type="match status" value="1"/>
</dbReference>
<comment type="caution">
    <text evidence="9">The sequence shown here is derived from an EMBL/GenBank/DDBJ whole genome shotgun (WGS) entry which is preliminary data.</text>
</comment>
<feature type="transmembrane region" description="Helical" evidence="8">
    <location>
        <begin position="220"/>
        <end position="238"/>
    </location>
</feature>
<dbReference type="RefSeq" id="WP_141610046.1">
    <property type="nucleotide sequence ID" value="NZ_VIGC02000011.1"/>
</dbReference>
<dbReference type="InParanoid" id="A0A540VI50"/>
<evidence type="ECO:0000256" key="5">
    <source>
        <dbReference type="ARBA" id="ARBA00022692"/>
    </source>
</evidence>
<evidence type="ECO:0000256" key="7">
    <source>
        <dbReference type="ARBA" id="ARBA00023136"/>
    </source>
</evidence>
<dbReference type="InterPro" id="IPR037294">
    <property type="entry name" value="ABC_BtuC-like"/>
</dbReference>
<feature type="transmembrane region" description="Helical" evidence="8">
    <location>
        <begin position="264"/>
        <end position="291"/>
    </location>
</feature>
<dbReference type="EMBL" id="VIGC01000011">
    <property type="protein sequence ID" value="TQE95823.1"/>
    <property type="molecule type" value="Genomic_DNA"/>
</dbReference>
<evidence type="ECO:0000256" key="3">
    <source>
        <dbReference type="ARBA" id="ARBA00022448"/>
    </source>
</evidence>
<dbReference type="CDD" id="cd06550">
    <property type="entry name" value="TM_ABC_iron-siderophores_like"/>
    <property type="match status" value="1"/>
</dbReference>
<protein>
    <submittedName>
        <fullName evidence="9">Iron ABC transporter permease</fullName>
    </submittedName>
</protein>
<keyword evidence="6 8" id="KW-1133">Transmembrane helix</keyword>
<dbReference type="SUPFAM" id="SSF81345">
    <property type="entry name" value="ABC transporter involved in vitamin B12 uptake, BtuC"/>
    <property type="match status" value="1"/>
</dbReference>
<accession>A0A540VI50</accession>
<dbReference type="Proteomes" id="UP000317371">
    <property type="component" value="Unassembled WGS sequence"/>
</dbReference>
<evidence type="ECO:0000313" key="10">
    <source>
        <dbReference type="Proteomes" id="UP000317371"/>
    </source>
</evidence>
<evidence type="ECO:0000313" key="9">
    <source>
        <dbReference type="EMBL" id="TQE95823.1"/>
    </source>
</evidence>
<feature type="transmembrane region" description="Helical" evidence="8">
    <location>
        <begin position="336"/>
        <end position="352"/>
    </location>
</feature>
<dbReference type="InterPro" id="IPR000522">
    <property type="entry name" value="ABC_transptr_permease_BtuC"/>
</dbReference>
<evidence type="ECO:0000256" key="2">
    <source>
        <dbReference type="ARBA" id="ARBA00007935"/>
    </source>
</evidence>
<dbReference type="PANTHER" id="PTHR30472:SF24">
    <property type="entry name" value="FERRIC ENTEROBACTIN TRANSPORT SYSTEM PERMEASE PROTEIN FEPG"/>
    <property type="match status" value="1"/>
</dbReference>
<evidence type="ECO:0000256" key="4">
    <source>
        <dbReference type="ARBA" id="ARBA00022475"/>
    </source>
</evidence>
<comment type="subcellular location">
    <subcellularLocation>
        <location evidence="1">Cell membrane</location>
        <topology evidence="1">Multi-pass membrane protein</topology>
    </subcellularLocation>
</comment>
<feature type="transmembrane region" description="Helical" evidence="8">
    <location>
        <begin position="89"/>
        <end position="109"/>
    </location>
</feature>
<evidence type="ECO:0000256" key="1">
    <source>
        <dbReference type="ARBA" id="ARBA00004651"/>
    </source>
</evidence>
<keyword evidence="10" id="KW-1185">Reference proteome</keyword>
<feature type="transmembrane region" description="Helical" evidence="8">
    <location>
        <begin position="144"/>
        <end position="163"/>
    </location>
</feature>
<keyword evidence="3" id="KW-0813">Transport</keyword>
<dbReference type="GO" id="GO:0022857">
    <property type="term" value="F:transmembrane transporter activity"/>
    <property type="evidence" value="ECO:0007669"/>
    <property type="project" value="InterPro"/>
</dbReference>
<dbReference type="OrthoDB" id="9792889at2"/>
<dbReference type="PANTHER" id="PTHR30472">
    <property type="entry name" value="FERRIC ENTEROBACTIN TRANSPORT SYSTEM PERMEASE PROTEIN"/>
    <property type="match status" value="1"/>
</dbReference>
<keyword evidence="4" id="KW-1003">Cell membrane</keyword>
<proteinExistence type="inferred from homology"/>
<evidence type="ECO:0000256" key="8">
    <source>
        <dbReference type="SAM" id="Phobius"/>
    </source>
</evidence>
<feature type="transmembrane region" description="Helical" evidence="8">
    <location>
        <begin position="175"/>
        <end position="199"/>
    </location>
</feature>
<organism evidence="9 10">
    <name type="scientific">Litorilinea aerophila</name>
    <dbReference type="NCBI Taxonomy" id="1204385"/>
    <lineage>
        <taxon>Bacteria</taxon>
        <taxon>Bacillati</taxon>
        <taxon>Chloroflexota</taxon>
        <taxon>Caldilineae</taxon>
        <taxon>Caldilineales</taxon>
        <taxon>Caldilineaceae</taxon>
        <taxon>Litorilinea</taxon>
    </lineage>
</organism>
<feature type="transmembrane region" description="Helical" evidence="8">
    <location>
        <begin position="32"/>
        <end position="53"/>
    </location>
</feature>
<dbReference type="AlphaFoldDB" id="A0A540VI50"/>
<feature type="transmembrane region" description="Helical" evidence="8">
    <location>
        <begin position="303"/>
        <end position="324"/>
    </location>
</feature>
<dbReference type="Pfam" id="PF01032">
    <property type="entry name" value="FecCD"/>
    <property type="match status" value="1"/>
</dbReference>
<dbReference type="FunFam" id="1.10.3470.10:FF:000001">
    <property type="entry name" value="Vitamin B12 ABC transporter permease BtuC"/>
    <property type="match status" value="1"/>
</dbReference>
<comment type="similarity">
    <text evidence="2">Belongs to the binding-protein-dependent transport system permease family. FecCD subfamily.</text>
</comment>
<name>A0A540VI50_9CHLR</name>
<dbReference type="FunCoup" id="A0A540VI50">
    <property type="interactions" value="36"/>
</dbReference>